<dbReference type="Pfam" id="PF04350">
    <property type="entry name" value="PilO"/>
    <property type="match status" value="1"/>
</dbReference>
<feature type="transmembrane region" description="Helical" evidence="2">
    <location>
        <begin position="28"/>
        <end position="50"/>
    </location>
</feature>
<evidence type="ECO:0000313" key="4">
    <source>
        <dbReference type="Proteomes" id="UP000765845"/>
    </source>
</evidence>
<dbReference type="RefSeq" id="WP_168452008.1">
    <property type="nucleotide sequence ID" value="NZ_JAAWWK010000008.1"/>
</dbReference>
<dbReference type="PANTHER" id="PTHR39555">
    <property type="entry name" value="FIMBRIAL ASSEMBLY PROTEIN PILO-LIKE PROTEIN-RELATED"/>
    <property type="match status" value="1"/>
</dbReference>
<dbReference type="EMBL" id="JAAWWK010000008">
    <property type="protein sequence ID" value="NKI19497.1"/>
    <property type="molecule type" value="Genomic_DNA"/>
</dbReference>
<keyword evidence="2" id="KW-0472">Membrane</keyword>
<dbReference type="PANTHER" id="PTHR39555:SF1">
    <property type="entry name" value="TYPE IV PILUS INNER MEMBRANE COMPONENT PILO"/>
    <property type="match status" value="1"/>
</dbReference>
<feature type="coiled-coil region" evidence="1">
    <location>
        <begin position="51"/>
        <end position="83"/>
    </location>
</feature>
<proteinExistence type="predicted"/>
<keyword evidence="1" id="KW-0175">Coiled coil</keyword>
<gene>
    <name evidence="3" type="ORF">HCU74_18990</name>
</gene>
<comment type="caution">
    <text evidence="3">The sequence shown here is derived from an EMBL/GenBank/DDBJ whole genome shotgun (WGS) entry which is preliminary data.</text>
</comment>
<dbReference type="Gene3D" id="1.10.287.540">
    <property type="entry name" value="Helix hairpin bin"/>
    <property type="match status" value="1"/>
</dbReference>
<keyword evidence="2" id="KW-1133">Transmembrane helix</keyword>
<dbReference type="InterPro" id="IPR007445">
    <property type="entry name" value="PilO"/>
</dbReference>
<evidence type="ECO:0000256" key="2">
    <source>
        <dbReference type="SAM" id="Phobius"/>
    </source>
</evidence>
<evidence type="ECO:0000256" key="1">
    <source>
        <dbReference type="SAM" id="Coils"/>
    </source>
</evidence>
<sequence length="205" mass="22915">MAWQEWVEEVKQFDINDINEGNIGAWPFLVRVALWVLAFVVVLVGGYFYVIADLRVKLASAEAKELQLKAEFERKAFKAAKLEPLKKQMAEMEESFGILLSQLPADTEVPGLLEDMTDKAVANGLEIGSIQLEAEQVKEFYIELPIAIQVTGTYHDLAAFVSGVAGLPRIVTLHDYEIKSDKDLSVQKMSITAKTYRYKELDGGS</sequence>
<dbReference type="Proteomes" id="UP000765845">
    <property type="component" value="Unassembled WGS sequence"/>
</dbReference>
<keyword evidence="4" id="KW-1185">Reference proteome</keyword>
<organism evidence="3 4">
    <name type="scientific">Spongiibacter thalassae</name>
    <dbReference type="NCBI Taxonomy" id="2721624"/>
    <lineage>
        <taxon>Bacteria</taxon>
        <taxon>Pseudomonadati</taxon>
        <taxon>Pseudomonadota</taxon>
        <taxon>Gammaproteobacteria</taxon>
        <taxon>Cellvibrionales</taxon>
        <taxon>Spongiibacteraceae</taxon>
        <taxon>Spongiibacter</taxon>
    </lineage>
</organism>
<name>A0ABX1GMF1_9GAMM</name>
<dbReference type="PIRSF" id="PIRSF016482">
    <property type="entry name" value="PilO"/>
    <property type="match status" value="1"/>
</dbReference>
<keyword evidence="2" id="KW-0812">Transmembrane</keyword>
<dbReference type="Gene3D" id="3.30.70.60">
    <property type="match status" value="1"/>
</dbReference>
<reference evidence="3 4" key="1">
    <citation type="submission" date="2020-04" db="EMBL/GenBank/DDBJ databases">
        <authorList>
            <person name="Yoon J."/>
        </authorList>
    </citation>
    <scope>NUCLEOTIDE SEQUENCE [LARGE SCALE GENOMIC DNA]</scope>
    <source>
        <strain evidence="3 4">KMU-166</strain>
    </source>
</reference>
<dbReference type="InterPro" id="IPR014717">
    <property type="entry name" value="Transl_elong_EF1B/ribsomal_bS6"/>
</dbReference>
<accession>A0ABX1GMF1</accession>
<protein>
    <submittedName>
        <fullName evidence="3">Type 4a pilus biogenesis protein PilO</fullName>
    </submittedName>
</protein>
<evidence type="ECO:0000313" key="3">
    <source>
        <dbReference type="EMBL" id="NKI19497.1"/>
    </source>
</evidence>